<dbReference type="GO" id="GO:0052621">
    <property type="term" value="F:diguanylate cyclase activity"/>
    <property type="evidence" value="ECO:0007669"/>
    <property type="project" value="UniProtKB-EC"/>
</dbReference>
<evidence type="ECO:0000256" key="1">
    <source>
        <dbReference type="ARBA" id="ARBA00012528"/>
    </source>
</evidence>
<dbReference type="InterPro" id="IPR029787">
    <property type="entry name" value="Nucleotide_cyclase"/>
</dbReference>
<dbReference type="EMBL" id="WNKX01000035">
    <property type="protein sequence ID" value="MTW14169.1"/>
    <property type="molecule type" value="Genomic_DNA"/>
</dbReference>
<dbReference type="GO" id="GO:0005886">
    <property type="term" value="C:plasma membrane"/>
    <property type="evidence" value="ECO:0007669"/>
    <property type="project" value="TreeGrafter"/>
</dbReference>
<dbReference type="GO" id="GO:0043709">
    <property type="term" value="P:cell adhesion involved in single-species biofilm formation"/>
    <property type="evidence" value="ECO:0007669"/>
    <property type="project" value="TreeGrafter"/>
</dbReference>
<name>A0A6L6QP75_9BURK</name>
<organism evidence="4 5">
    <name type="scientific">Massilia eburnea</name>
    <dbReference type="NCBI Taxonomy" id="1776165"/>
    <lineage>
        <taxon>Bacteria</taxon>
        <taxon>Pseudomonadati</taxon>
        <taxon>Pseudomonadota</taxon>
        <taxon>Betaproteobacteria</taxon>
        <taxon>Burkholderiales</taxon>
        <taxon>Oxalobacteraceae</taxon>
        <taxon>Telluria group</taxon>
        <taxon>Massilia</taxon>
    </lineage>
</organism>
<dbReference type="Proteomes" id="UP000472320">
    <property type="component" value="Unassembled WGS sequence"/>
</dbReference>
<dbReference type="PROSITE" id="PS50887">
    <property type="entry name" value="GGDEF"/>
    <property type="match status" value="1"/>
</dbReference>
<dbReference type="SUPFAM" id="SSF55073">
    <property type="entry name" value="Nucleotide cyclase"/>
    <property type="match status" value="1"/>
</dbReference>
<dbReference type="Gene3D" id="3.30.450.20">
    <property type="entry name" value="PAS domain"/>
    <property type="match status" value="1"/>
</dbReference>
<dbReference type="Gene3D" id="3.30.70.270">
    <property type="match status" value="1"/>
</dbReference>
<protein>
    <recommendedName>
        <fullName evidence="1">diguanylate cyclase</fullName>
        <ecNumber evidence="1">2.7.7.65</ecNumber>
    </recommendedName>
</protein>
<dbReference type="SUPFAM" id="SSF55785">
    <property type="entry name" value="PYP-like sensor domain (PAS domain)"/>
    <property type="match status" value="1"/>
</dbReference>
<evidence type="ECO:0000313" key="4">
    <source>
        <dbReference type="EMBL" id="MTW14169.1"/>
    </source>
</evidence>
<dbReference type="InterPro" id="IPR000160">
    <property type="entry name" value="GGDEF_dom"/>
</dbReference>
<proteinExistence type="predicted"/>
<dbReference type="SMART" id="SM00267">
    <property type="entry name" value="GGDEF"/>
    <property type="match status" value="1"/>
</dbReference>
<dbReference type="AlphaFoldDB" id="A0A6L6QP75"/>
<comment type="catalytic activity">
    <reaction evidence="2">
        <text>2 GTP = 3',3'-c-di-GMP + 2 diphosphate</text>
        <dbReference type="Rhea" id="RHEA:24898"/>
        <dbReference type="ChEBI" id="CHEBI:33019"/>
        <dbReference type="ChEBI" id="CHEBI:37565"/>
        <dbReference type="ChEBI" id="CHEBI:58805"/>
        <dbReference type="EC" id="2.7.7.65"/>
    </reaction>
</comment>
<dbReference type="InterPro" id="IPR043128">
    <property type="entry name" value="Rev_trsase/Diguanyl_cyclase"/>
</dbReference>
<dbReference type="PANTHER" id="PTHR45138">
    <property type="entry name" value="REGULATORY COMPONENTS OF SENSORY TRANSDUCTION SYSTEM"/>
    <property type="match status" value="1"/>
</dbReference>
<keyword evidence="5" id="KW-1185">Reference proteome</keyword>
<dbReference type="NCBIfam" id="TIGR00254">
    <property type="entry name" value="GGDEF"/>
    <property type="match status" value="1"/>
</dbReference>
<comment type="caution">
    <text evidence="4">The sequence shown here is derived from an EMBL/GenBank/DDBJ whole genome shotgun (WGS) entry which is preliminary data.</text>
</comment>
<sequence length="316" mass="34913">MPFMQESTLYGRVLGLANLGLMVLDTGQRIVFWNQWLASRSGMAASRVQGLTLLEAFPELEGQRIEQSVHTALSSNLPAVLPQNQNRAPFPLFAAGTWGGERIEQAVSMTPFTEGKERFCLVEVVDVSNTVGRERQLRGQAEALRAQSYVDGLTGIANRRHFDVALDRELRRAQRQDAPLSLLLMDIDSFKAYNDHFGHQQGDACLTLVAEAFASRLQRPADLAARYGGEEFAAVLPDTTPEQASQHAEVIRAYVESLKMAHAPKAVHPHVTLSIGVASFDKERLHDAKSLLEAADRALYIAKREGRNRVVVGEPD</sequence>
<dbReference type="EC" id="2.7.7.65" evidence="1"/>
<dbReference type="GO" id="GO:1902201">
    <property type="term" value="P:negative regulation of bacterial-type flagellum-dependent cell motility"/>
    <property type="evidence" value="ECO:0007669"/>
    <property type="project" value="TreeGrafter"/>
</dbReference>
<reference evidence="4 5" key="1">
    <citation type="submission" date="2019-11" db="EMBL/GenBank/DDBJ databases">
        <title>Type strains purchased from KCTC, JCM and DSMZ.</title>
        <authorList>
            <person name="Lu H."/>
        </authorList>
    </citation>
    <scope>NUCLEOTIDE SEQUENCE [LARGE SCALE GENOMIC DNA]</scope>
    <source>
        <strain evidence="4 5">JCM 31587</strain>
    </source>
</reference>
<dbReference type="InterPro" id="IPR050469">
    <property type="entry name" value="Diguanylate_Cyclase"/>
</dbReference>
<dbReference type="FunFam" id="3.30.70.270:FF:000001">
    <property type="entry name" value="Diguanylate cyclase domain protein"/>
    <property type="match status" value="1"/>
</dbReference>
<dbReference type="Pfam" id="PF08448">
    <property type="entry name" value="PAS_4"/>
    <property type="match status" value="1"/>
</dbReference>
<dbReference type="Pfam" id="PF00990">
    <property type="entry name" value="GGDEF"/>
    <property type="match status" value="1"/>
</dbReference>
<evidence type="ECO:0000313" key="5">
    <source>
        <dbReference type="Proteomes" id="UP000472320"/>
    </source>
</evidence>
<dbReference type="PANTHER" id="PTHR45138:SF9">
    <property type="entry name" value="DIGUANYLATE CYCLASE DGCM-RELATED"/>
    <property type="match status" value="1"/>
</dbReference>
<dbReference type="OrthoDB" id="9813903at2"/>
<dbReference type="CDD" id="cd01949">
    <property type="entry name" value="GGDEF"/>
    <property type="match status" value="1"/>
</dbReference>
<evidence type="ECO:0000259" key="3">
    <source>
        <dbReference type="PROSITE" id="PS50887"/>
    </source>
</evidence>
<evidence type="ECO:0000256" key="2">
    <source>
        <dbReference type="ARBA" id="ARBA00034247"/>
    </source>
</evidence>
<feature type="domain" description="GGDEF" evidence="3">
    <location>
        <begin position="178"/>
        <end position="315"/>
    </location>
</feature>
<dbReference type="InterPro" id="IPR013656">
    <property type="entry name" value="PAS_4"/>
</dbReference>
<dbReference type="InterPro" id="IPR035965">
    <property type="entry name" value="PAS-like_dom_sf"/>
</dbReference>
<gene>
    <name evidence="4" type="ORF">GM658_26490</name>
</gene>
<accession>A0A6L6QP75</accession>